<proteinExistence type="predicted"/>
<comment type="caution">
    <text evidence="3">The sequence shown here is derived from an EMBL/GenBank/DDBJ whole genome shotgun (WGS) entry which is preliminary data.</text>
</comment>
<dbReference type="Pfam" id="PF00753">
    <property type="entry name" value="Lactamase_B"/>
    <property type="match status" value="1"/>
</dbReference>
<organism evidence="3 4">
    <name type="scientific">Edaphobacter acidisoli</name>
    <dbReference type="NCBI Taxonomy" id="2040573"/>
    <lineage>
        <taxon>Bacteria</taxon>
        <taxon>Pseudomonadati</taxon>
        <taxon>Acidobacteriota</taxon>
        <taxon>Terriglobia</taxon>
        <taxon>Terriglobales</taxon>
        <taxon>Acidobacteriaceae</taxon>
        <taxon>Edaphobacter</taxon>
    </lineage>
</organism>
<reference evidence="3" key="2">
    <citation type="submission" date="2020-09" db="EMBL/GenBank/DDBJ databases">
        <authorList>
            <person name="Sun Q."/>
            <person name="Zhou Y."/>
        </authorList>
    </citation>
    <scope>NUCLEOTIDE SEQUENCE</scope>
    <source>
        <strain evidence="3">CGMCC 1.15447</strain>
    </source>
</reference>
<dbReference type="AlphaFoldDB" id="A0A916RV53"/>
<evidence type="ECO:0000313" key="3">
    <source>
        <dbReference type="EMBL" id="GGA72100.1"/>
    </source>
</evidence>
<dbReference type="Proteomes" id="UP000648801">
    <property type="component" value="Unassembled WGS sequence"/>
</dbReference>
<dbReference type="SUPFAM" id="SSF56281">
    <property type="entry name" value="Metallo-hydrolase/oxidoreductase"/>
    <property type="match status" value="1"/>
</dbReference>
<evidence type="ECO:0000259" key="2">
    <source>
        <dbReference type="SMART" id="SM00849"/>
    </source>
</evidence>
<dbReference type="InterPro" id="IPR052159">
    <property type="entry name" value="Competence_DNA_uptake"/>
</dbReference>
<keyword evidence="4" id="KW-1185">Reference proteome</keyword>
<dbReference type="InterPro" id="IPR036866">
    <property type="entry name" value="RibonucZ/Hydroxyglut_hydro"/>
</dbReference>
<feature type="chain" id="PRO_5037815370" description="Metallo-beta-lactamase domain-containing protein" evidence="1">
    <location>
        <begin position="20"/>
        <end position="346"/>
    </location>
</feature>
<reference evidence="3" key="1">
    <citation type="journal article" date="2014" name="Int. J. Syst. Evol. Microbiol.">
        <title>Complete genome sequence of Corynebacterium casei LMG S-19264T (=DSM 44701T), isolated from a smear-ripened cheese.</title>
        <authorList>
            <consortium name="US DOE Joint Genome Institute (JGI-PGF)"/>
            <person name="Walter F."/>
            <person name="Albersmeier A."/>
            <person name="Kalinowski J."/>
            <person name="Ruckert C."/>
        </authorList>
    </citation>
    <scope>NUCLEOTIDE SEQUENCE</scope>
    <source>
        <strain evidence="3">CGMCC 1.15447</strain>
    </source>
</reference>
<feature type="signal peptide" evidence="1">
    <location>
        <begin position="1"/>
        <end position="19"/>
    </location>
</feature>
<protein>
    <recommendedName>
        <fullName evidence="2">Metallo-beta-lactamase domain-containing protein</fullName>
    </recommendedName>
</protein>
<gene>
    <name evidence="3" type="ORF">GCM10011507_24640</name>
</gene>
<dbReference type="PANTHER" id="PTHR30619">
    <property type="entry name" value="DNA INTERNALIZATION/COMPETENCE PROTEIN COMEC/REC2"/>
    <property type="match status" value="1"/>
</dbReference>
<sequence>MKRLLAAALMMMTATFALGQSSGALRVYFADVEGGQATLFVMPSGESLLVDTGWPDHNNRDADRIVELCKQAGVKKIDNLLITHFHIDHAGGIPQLAAKMPIGRFIDHGPNRETTDKPTEDSWNAYQKVLADGHYQHMVAKPGDILPVKGMHVEVISADGNLISTPLAGAGQANPFCASSPLKPIENSENDRSLGTLITFGQVRILDLGDLTWGEERPLMCPVNKLGKVDIYVVSHHGFDRSSSPALVDAIAPRVAIMDNGAVKGADPGAWTIIRNSPRIKDHPGNLWQLHTAIHNDAAHNTEDSRIANLPGPDAGHYLVLTVRHNGSFSVTNERTQTTVDYPAKH</sequence>
<keyword evidence="1" id="KW-0732">Signal</keyword>
<dbReference type="Gene3D" id="3.60.15.10">
    <property type="entry name" value="Ribonuclease Z/Hydroxyacylglutathione hydrolase-like"/>
    <property type="match status" value="1"/>
</dbReference>
<dbReference type="PANTHER" id="PTHR30619:SF1">
    <property type="entry name" value="RECOMBINATION PROTEIN 2"/>
    <property type="match status" value="1"/>
</dbReference>
<dbReference type="InterPro" id="IPR001279">
    <property type="entry name" value="Metallo-B-lactamas"/>
</dbReference>
<dbReference type="SMART" id="SM00849">
    <property type="entry name" value="Lactamase_B"/>
    <property type="match status" value="1"/>
</dbReference>
<feature type="domain" description="Metallo-beta-lactamase" evidence="2">
    <location>
        <begin position="34"/>
        <end position="259"/>
    </location>
</feature>
<evidence type="ECO:0000256" key="1">
    <source>
        <dbReference type="SAM" id="SignalP"/>
    </source>
</evidence>
<name>A0A916RV53_9BACT</name>
<dbReference type="RefSeq" id="WP_188759535.1">
    <property type="nucleotide sequence ID" value="NZ_BMJB01000001.1"/>
</dbReference>
<accession>A0A916RV53</accession>
<evidence type="ECO:0000313" key="4">
    <source>
        <dbReference type="Proteomes" id="UP000648801"/>
    </source>
</evidence>
<dbReference type="EMBL" id="BMJB01000001">
    <property type="protein sequence ID" value="GGA72100.1"/>
    <property type="molecule type" value="Genomic_DNA"/>
</dbReference>